<proteinExistence type="predicted"/>
<dbReference type="AlphaFoldDB" id="A0A2H0W6D3"/>
<feature type="transmembrane region" description="Helical" evidence="1">
    <location>
        <begin position="546"/>
        <end position="564"/>
    </location>
</feature>
<reference evidence="3" key="1">
    <citation type="submission" date="2017-09" db="EMBL/GenBank/DDBJ databases">
        <title>Depth-based differentiation of microbial function through sediment-hosted aquifers and enrichment of novel symbionts in the deep terrestrial subsurface.</title>
        <authorList>
            <person name="Probst A.J."/>
            <person name="Ladd B."/>
            <person name="Jarett J.K."/>
            <person name="Geller-Mcgrath D.E."/>
            <person name="Sieber C.M.K."/>
            <person name="Emerson J.B."/>
            <person name="Anantharaman K."/>
            <person name="Thomas B.C."/>
            <person name="Malmstrom R."/>
            <person name="Stieglmeier M."/>
            <person name="Klingl A."/>
            <person name="Woyke T."/>
            <person name="Ryan C.M."/>
            <person name="Banfield J.F."/>
        </authorList>
    </citation>
    <scope>NUCLEOTIDE SEQUENCE [LARGE SCALE GENOMIC DNA]</scope>
</reference>
<feature type="transmembrane region" description="Helical" evidence="1">
    <location>
        <begin position="128"/>
        <end position="150"/>
    </location>
</feature>
<feature type="transmembrane region" description="Helical" evidence="1">
    <location>
        <begin position="315"/>
        <end position="333"/>
    </location>
</feature>
<protein>
    <recommendedName>
        <fullName evidence="4">Glycosyltransferase RgtA/B/C/D-like domain-containing protein</fullName>
    </recommendedName>
</protein>
<accession>A0A2H0W6D3</accession>
<keyword evidence="1" id="KW-0472">Membrane</keyword>
<feature type="transmembrane region" description="Helical" evidence="1">
    <location>
        <begin position="62"/>
        <end position="84"/>
    </location>
</feature>
<feature type="transmembrane region" description="Helical" evidence="1">
    <location>
        <begin position="493"/>
        <end position="512"/>
    </location>
</feature>
<gene>
    <name evidence="2" type="ORF">COT80_01345</name>
</gene>
<feature type="transmembrane region" description="Helical" evidence="1">
    <location>
        <begin position="162"/>
        <end position="182"/>
    </location>
</feature>
<feature type="transmembrane region" description="Helical" evidence="1">
    <location>
        <begin position="404"/>
        <end position="423"/>
    </location>
</feature>
<dbReference type="Proteomes" id="UP000229056">
    <property type="component" value="Unassembled WGS sequence"/>
</dbReference>
<dbReference type="EMBL" id="PEZY01000005">
    <property type="protein sequence ID" value="PIS06200.1"/>
    <property type="molecule type" value="Genomic_DNA"/>
</dbReference>
<organism evidence="2 3">
    <name type="scientific">Candidatus Buchananbacteria bacterium CG10_big_fil_rev_8_21_14_0_10_33_19</name>
    <dbReference type="NCBI Taxonomy" id="1974525"/>
    <lineage>
        <taxon>Bacteria</taxon>
        <taxon>Candidatus Buchananiibacteriota</taxon>
    </lineage>
</organism>
<feature type="transmembrane region" description="Helical" evidence="1">
    <location>
        <begin position="288"/>
        <end position="308"/>
    </location>
</feature>
<feature type="transmembrane region" description="Helical" evidence="1">
    <location>
        <begin position="90"/>
        <end position="108"/>
    </location>
</feature>
<evidence type="ECO:0000256" key="1">
    <source>
        <dbReference type="SAM" id="Phobius"/>
    </source>
</evidence>
<keyword evidence="1" id="KW-0812">Transmembrane</keyword>
<feature type="transmembrane region" description="Helical" evidence="1">
    <location>
        <begin position="363"/>
        <end position="392"/>
    </location>
</feature>
<evidence type="ECO:0000313" key="3">
    <source>
        <dbReference type="Proteomes" id="UP000229056"/>
    </source>
</evidence>
<feature type="transmembrane region" description="Helical" evidence="1">
    <location>
        <begin position="518"/>
        <end position="539"/>
    </location>
</feature>
<name>A0A2H0W6D3_9BACT</name>
<sequence length="696" mass="80411">MINLIILSLNLFSVIAIYFGLQIGWMSIFIVTLFFTWFVSLSVFSNVILSKIFPLPNLYIKLLGVFFNIFFLGFIVNIFTSWFIFNNFTLSLALGITSLILFCWSYFFNNIEPGHKIYLGNNDGLWKISNLVFIVFALLVILGLAIVVSYKTGSYLTSPWQILPLEYLVVVFLLLIIVFSLVFSKQKVWLIMVAIIATSFLMHTYLLTYSEGFGGDRWRHIGSENRILAGIDYQPTLLSDNIWYQNIFGLNIPRALIAGPKISYGFQWSLVSIVSKVFKIDIFSLDKYFIIVLWSLFLPLISFSLAFQFKNKRKFGLLVSALTLVFYLLQYYGSQTLPISFSALYFLFLVSCYLSYFKSREKLVLAFIVFLTALSYFGYSLSFAMLLIAFLWLLAFNLSPIKKYLVFFILSFTIFLGEVLSGFSTFKRNFHIGEILREVFIKGNFLFFDKGSFLPLEIKYWYILSLMVSLIFVFICCYVGFKILRERIKTNVYLISLIFIFFINYLSSWLFLDGLHSLARRMSIFIVLLLIYVLAYWVYIFSNNRLYAVLIIVAMSFIGILTYASGPVLEAAVTEYDTASMKYIWDQIGNDQPSNYCVLANTWSLLALESYSAKEVVAGNFPSDFNYNQDQRVDILKRFIGNPSLSLIDEALDITRTKSCFIVIDYNSLNNSKLNYISNLLGKPNIFGQNLVWQYR</sequence>
<evidence type="ECO:0000313" key="2">
    <source>
        <dbReference type="EMBL" id="PIS06200.1"/>
    </source>
</evidence>
<comment type="caution">
    <text evidence="2">The sequence shown here is derived from an EMBL/GenBank/DDBJ whole genome shotgun (WGS) entry which is preliminary data.</text>
</comment>
<feature type="transmembrane region" description="Helical" evidence="1">
    <location>
        <begin position="189"/>
        <end position="208"/>
    </location>
</feature>
<feature type="transmembrane region" description="Helical" evidence="1">
    <location>
        <begin position="339"/>
        <end position="356"/>
    </location>
</feature>
<feature type="transmembrane region" description="Helical" evidence="1">
    <location>
        <begin position="435"/>
        <end position="454"/>
    </location>
</feature>
<feature type="transmembrane region" description="Helical" evidence="1">
    <location>
        <begin position="26"/>
        <end position="50"/>
    </location>
</feature>
<feature type="transmembrane region" description="Helical" evidence="1">
    <location>
        <begin position="460"/>
        <end position="481"/>
    </location>
</feature>
<keyword evidence="1" id="KW-1133">Transmembrane helix</keyword>
<evidence type="ECO:0008006" key="4">
    <source>
        <dbReference type="Google" id="ProtNLM"/>
    </source>
</evidence>